<evidence type="ECO:0000259" key="6">
    <source>
        <dbReference type="PROSITE" id="PS50059"/>
    </source>
</evidence>
<dbReference type="InterPro" id="IPR046357">
    <property type="entry name" value="PPIase_dom_sf"/>
</dbReference>
<dbReference type="SUPFAM" id="SSF54534">
    <property type="entry name" value="FKBP-like"/>
    <property type="match status" value="1"/>
</dbReference>
<dbReference type="PANTHER" id="PTHR45625:SF4">
    <property type="entry name" value="PEPTIDYLPROLYL ISOMERASE DOMAIN AND WD REPEAT-CONTAINING PROTEIN 1"/>
    <property type="match status" value="1"/>
</dbReference>
<organism evidence="8 9">
    <name type="scientific">Flavobacterium nakdongensis</name>
    <dbReference type="NCBI Taxonomy" id="3073563"/>
    <lineage>
        <taxon>Bacteria</taxon>
        <taxon>Pseudomonadati</taxon>
        <taxon>Bacteroidota</taxon>
        <taxon>Flavobacteriia</taxon>
        <taxon>Flavobacteriales</taxon>
        <taxon>Flavobacteriaceae</taxon>
        <taxon>Flavobacterium</taxon>
    </lineage>
</organism>
<dbReference type="InterPro" id="IPR001179">
    <property type="entry name" value="PPIase_FKBP_dom"/>
</dbReference>
<proteinExistence type="predicted"/>
<dbReference type="GO" id="GO:0003755">
    <property type="term" value="F:peptidyl-prolyl cis-trans isomerase activity"/>
    <property type="evidence" value="ECO:0007669"/>
    <property type="project" value="UniProtKB-EC"/>
</dbReference>
<dbReference type="EC" id="5.2.1.8" evidence="2 5"/>
<dbReference type="RefSeq" id="WP_309531572.1">
    <property type="nucleotide sequence ID" value="NZ_CP133721.1"/>
</dbReference>
<evidence type="ECO:0000256" key="5">
    <source>
        <dbReference type="PROSITE-ProRule" id="PRU00277"/>
    </source>
</evidence>
<keyword evidence="4 5" id="KW-0413">Isomerase</keyword>
<evidence type="ECO:0000313" key="9">
    <source>
        <dbReference type="Proteomes" id="UP001180481"/>
    </source>
</evidence>
<protein>
    <recommendedName>
        <fullName evidence="2 5">peptidylprolyl isomerase</fullName>
        <ecNumber evidence="2 5">5.2.1.8</ecNumber>
    </recommendedName>
</protein>
<keyword evidence="9" id="KW-1185">Reference proteome</keyword>
<dbReference type="EMBL" id="CP133721">
    <property type="protein sequence ID" value="WMW77191.1"/>
    <property type="molecule type" value="Genomic_DNA"/>
</dbReference>
<accession>A0ABY9R891</accession>
<evidence type="ECO:0000313" key="8">
    <source>
        <dbReference type="EMBL" id="WMW77191.1"/>
    </source>
</evidence>
<feature type="domain" description="PPIase cyclophilin-type" evidence="7">
    <location>
        <begin position="43"/>
        <end position="174"/>
    </location>
</feature>
<dbReference type="Pfam" id="PF00160">
    <property type="entry name" value="Pro_isomerase"/>
    <property type="match status" value="1"/>
</dbReference>
<dbReference type="Pfam" id="PF00254">
    <property type="entry name" value="FKBP_C"/>
    <property type="match status" value="1"/>
</dbReference>
<feature type="domain" description="PPIase FKBP-type" evidence="6">
    <location>
        <begin position="260"/>
        <end position="364"/>
    </location>
</feature>
<dbReference type="InterPro" id="IPR029000">
    <property type="entry name" value="Cyclophilin-like_dom_sf"/>
</dbReference>
<dbReference type="PRINTS" id="PR00153">
    <property type="entry name" value="CSAPPISMRASE"/>
</dbReference>
<reference evidence="8" key="1">
    <citation type="submission" date="2023-09" db="EMBL/GenBank/DDBJ databases">
        <title>Flavobacterium sp. 20NA77.7 isolated from freshwater.</title>
        <authorList>
            <person name="Le V."/>
            <person name="Ko S.-R."/>
            <person name="Ahn C.-Y."/>
            <person name="Oh H.-M."/>
        </authorList>
    </citation>
    <scope>NUCLEOTIDE SEQUENCE</scope>
    <source>
        <strain evidence="8">20NA77.7</strain>
    </source>
</reference>
<keyword evidence="3 5" id="KW-0697">Rotamase</keyword>
<evidence type="ECO:0000256" key="3">
    <source>
        <dbReference type="ARBA" id="ARBA00023110"/>
    </source>
</evidence>
<dbReference type="Proteomes" id="UP001180481">
    <property type="component" value="Chromosome"/>
</dbReference>
<dbReference type="Gene3D" id="2.40.100.10">
    <property type="entry name" value="Cyclophilin-like"/>
    <property type="match status" value="1"/>
</dbReference>
<dbReference type="PROSITE" id="PS51257">
    <property type="entry name" value="PROKAR_LIPOPROTEIN"/>
    <property type="match status" value="1"/>
</dbReference>
<evidence type="ECO:0000256" key="2">
    <source>
        <dbReference type="ARBA" id="ARBA00013194"/>
    </source>
</evidence>
<dbReference type="Gene3D" id="3.10.50.40">
    <property type="match status" value="1"/>
</dbReference>
<name>A0ABY9R891_9FLAO</name>
<sequence length="364" mass="40061">MRNLIKITSLFTVISMLFSSCKSDTKETNLSDGIYAVIETSKGDITARLEYEKTPYTVANFITLAEGKNEFVESKFKGIHYYDGLTFHRVEMNPPVIQGGDPNGNGSGGPGYKFKDEFHPSLKHSKIGMLSMANAGPNTNGSQFFISLDEIPYLDGAHSVFGEVVEGLDVLPTITVGDEIIAVNIIRKGTKAKKFDAVKTFNKYFKKEQEAQKEIEQQVAEIKTKKAALFQDVQKTGTKTKSGLIYKIIQKGTAKKPVYGNEVFVNYAGFFEDGRLFDTNIEGVASQFGKLDPRRAAQKGYAPMAVLIGDQTAMIPGFIEAIEVLKFGEKMVAIIPSHIGYGKSGAGEIPPNTTLYFEIELINK</sequence>
<evidence type="ECO:0000256" key="1">
    <source>
        <dbReference type="ARBA" id="ARBA00000971"/>
    </source>
</evidence>
<evidence type="ECO:0000256" key="4">
    <source>
        <dbReference type="ARBA" id="ARBA00023235"/>
    </source>
</evidence>
<dbReference type="CDD" id="cd00317">
    <property type="entry name" value="cyclophilin"/>
    <property type="match status" value="1"/>
</dbReference>
<gene>
    <name evidence="8" type="ORF">RF683_06740</name>
</gene>
<dbReference type="PANTHER" id="PTHR45625">
    <property type="entry name" value="PEPTIDYL-PROLYL CIS-TRANS ISOMERASE-RELATED"/>
    <property type="match status" value="1"/>
</dbReference>
<dbReference type="InterPro" id="IPR044666">
    <property type="entry name" value="Cyclophilin_A-like"/>
</dbReference>
<dbReference type="PROSITE" id="PS50072">
    <property type="entry name" value="CSA_PPIASE_2"/>
    <property type="match status" value="1"/>
</dbReference>
<comment type="catalytic activity">
    <reaction evidence="1 5">
        <text>[protein]-peptidylproline (omega=180) = [protein]-peptidylproline (omega=0)</text>
        <dbReference type="Rhea" id="RHEA:16237"/>
        <dbReference type="Rhea" id="RHEA-COMP:10747"/>
        <dbReference type="Rhea" id="RHEA-COMP:10748"/>
        <dbReference type="ChEBI" id="CHEBI:83833"/>
        <dbReference type="ChEBI" id="CHEBI:83834"/>
        <dbReference type="EC" id="5.2.1.8"/>
    </reaction>
</comment>
<dbReference type="PROSITE" id="PS50059">
    <property type="entry name" value="FKBP_PPIASE"/>
    <property type="match status" value="1"/>
</dbReference>
<dbReference type="InterPro" id="IPR002130">
    <property type="entry name" value="Cyclophilin-type_PPIase_dom"/>
</dbReference>
<evidence type="ECO:0000259" key="7">
    <source>
        <dbReference type="PROSITE" id="PS50072"/>
    </source>
</evidence>
<dbReference type="SUPFAM" id="SSF50891">
    <property type="entry name" value="Cyclophilin-like"/>
    <property type="match status" value="1"/>
</dbReference>